<evidence type="ECO:0008006" key="4">
    <source>
        <dbReference type="Google" id="ProtNLM"/>
    </source>
</evidence>
<keyword evidence="3" id="KW-1185">Reference proteome</keyword>
<evidence type="ECO:0000313" key="2">
    <source>
        <dbReference type="EMBL" id="MBW3365125.1"/>
    </source>
</evidence>
<protein>
    <recommendedName>
        <fullName evidence="4">MlpB protein</fullName>
    </recommendedName>
</protein>
<gene>
    <name evidence="2" type="ORF">KYK27_08725</name>
</gene>
<accession>A0ABS6XAU8</accession>
<dbReference type="EMBL" id="JAHWXQ010000002">
    <property type="protein sequence ID" value="MBW3365125.1"/>
    <property type="molecule type" value="Genomic_DNA"/>
</dbReference>
<organism evidence="2 3">
    <name type="scientific">Pontibacter populi</name>
    <dbReference type="NCBI Taxonomy" id="890055"/>
    <lineage>
        <taxon>Bacteria</taxon>
        <taxon>Pseudomonadati</taxon>
        <taxon>Bacteroidota</taxon>
        <taxon>Cytophagia</taxon>
        <taxon>Cytophagales</taxon>
        <taxon>Hymenobacteraceae</taxon>
        <taxon>Pontibacter</taxon>
    </lineage>
</organism>
<sequence>MKKNLNYIAVFAAVLLVSCSSEKAPQTQAAATPEPLTEMPAEGHAGHMAAAGTQAQQTADPAELMTGDGLPKDLVCMVNNAYMGGKKQFPVPFEEKMYYGCCEMCVKTIKNEREVRYAKDPVTGQEIDKAEAFIALKPGSANGDVLYFASEENYKKYVQ</sequence>
<reference evidence="2 3" key="1">
    <citation type="submission" date="2021-07" db="EMBL/GenBank/DDBJ databases">
        <authorList>
            <person name="Kim M.K."/>
        </authorList>
    </citation>
    <scope>NUCLEOTIDE SEQUENCE [LARGE SCALE GENOMIC DNA]</scope>
    <source>
        <strain evidence="2 3">HLY7-15</strain>
    </source>
</reference>
<comment type="caution">
    <text evidence="2">The sequence shown here is derived from an EMBL/GenBank/DDBJ whole genome shotgun (WGS) entry which is preliminary data.</text>
</comment>
<keyword evidence="1" id="KW-0732">Signal</keyword>
<dbReference type="PROSITE" id="PS51257">
    <property type="entry name" value="PROKAR_LIPOPROTEIN"/>
    <property type="match status" value="1"/>
</dbReference>
<feature type="signal peptide" evidence="1">
    <location>
        <begin position="1"/>
        <end position="23"/>
    </location>
</feature>
<proteinExistence type="predicted"/>
<evidence type="ECO:0000313" key="3">
    <source>
        <dbReference type="Proteomes" id="UP000774935"/>
    </source>
</evidence>
<evidence type="ECO:0000256" key="1">
    <source>
        <dbReference type="SAM" id="SignalP"/>
    </source>
</evidence>
<feature type="chain" id="PRO_5046036758" description="MlpB protein" evidence="1">
    <location>
        <begin position="24"/>
        <end position="159"/>
    </location>
</feature>
<dbReference type="Proteomes" id="UP000774935">
    <property type="component" value="Unassembled WGS sequence"/>
</dbReference>
<dbReference type="RefSeq" id="WP_199109647.1">
    <property type="nucleotide sequence ID" value="NZ_JAHWXQ010000002.1"/>
</dbReference>
<name>A0ABS6XAU8_9BACT</name>